<gene>
    <name evidence="1" type="ORF">ENH_00026120</name>
</gene>
<reference evidence="1" key="1">
    <citation type="submission" date="2013-10" db="EMBL/GenBank/DDBJ databases">
        <title>Genomic analysis of the causative agents of coccidiosis in chickens.</title>
        <authorList>
            <person name="Reid A.J."/>
            <person name="Blake D."/>
            <person name="Billington K."/>
            <person name="Browne H."/>
            <person name="Dunn M."/>
            <person name="Hung S."/>
            <person name="Kawahara F."/>
            <person name="Miranda-Saavedra D."/>
            <person name="Mourier T."/>
            <person name="Nagra H."/>
            <person name="Otto T.D."/>
            <person name="Rawlings N."/>
            <person name="Sanchez A."/>
            <person name="Sanders M."/>
            <person name="Subramaniam C."/>
            <person name="Tay Y."/>
            <person name="Dear P."/>
            <person name="Doerig C."/>
            <person name="Gruber A."/>
            <person name="Parkinson J."/>
            <person name="Shirley M."/>
            <person name="Wan K.L."/>
            <person name="Berriman M."/>
            <person name="Tomley F."/>
            <person name="Pain A."/>
        </authorList>
    </citation>
    <scope>NUCLEOTIDE SEQUENCE [LARGE SCALE GENOMIC DNA]</scope>
    <source>
        <strain evidence="1">Houghton</strain>
    </source>
</reference>
<name>U6MR89_9EIME</name>
<evidence type="ECO:0000313" key="1">
    <source>
        <dbReference type="EMBL" id="CDJ66727.1"/>
    </source>
</evidence>
<proteinExistence type="predicted"/>
<dbReference type="GeneID" id="25472781"/>
<accession>U6MR89</accession>
<dbReference type="EMBL" id="HG723770">
    <property type="protein sequence ID" value="CDJ66727.1"/>
    <property type="molecule type" value="Genomic_DNA"/>
</dbReference>
<reference evidence="1" key="2">
    <citation type="submission" date="2013-10" db="EMBL/GenBank/DDBJ databases">
        <authorList>
            <person name="Aslett M."/>
        </authorList>
    </citation>
    <scope>NUCLEOTIDE SEQUENCE [LARGE SCALE GENOMIC DNA]</scope>
    <source>
        <strain evidence="1">Houghton</strain>
    </source>
</reference>
<keyword evidence="2" id="KW-1185">Reference proteome</keyword>
<organism evidence="1 2">
    <name type="scientific">Eimeria necatrix</name>
    <dbReference type="NCBI Taxonomy" id="51315"/>
    <lineage>
        <taxon>Eukaryota</taxon>
        <taxon>Sar</taxon>
        <taxon>Alveolata</taxon>
        <taxon>Apicomplexa</taxon>
        <taxon>Conoidasida</taxon>
        <taxon>Coccidia</taxon>
        <taxon>Eucoccidiorida</taxon>
        <taxon>Eimeriorina</taxon>
        <taxon>Eimeriidae</taxon>
        <taxon>Eimeria</taxon>
    </lineage>
</organism>
<evidence type="ECO:0000313" key="2">
    <source>
        <dbReference type="Proteomes" id="UP000030754"/>
    </source>
</evidence>
<dbReference type="AlphaFoldDB" id="U6MR89"/>
<dbReference type="Proteomes" id="UP000030754">
    <property type="component" value="Unassembled WGS sequence"/>
</dbReference>
<protein>
    <submittedName>
        <fullName evidence="1">Uncharacterized protein</fullName>
    </submittedName>
</protein>
<dbReference type="OrthoDB" id="10321568at2759"/>
<dbReference type="VEuPathDB" id="ToxoDB:ENH_00026120"/>
<sequence>MGISAQNVDICRHSGATVTPALCCGYAEELDSRRVLYDLEGRTSLSSHSNVEASTTFENA</sequence>
<dbReference type="RefSeq" id="XP_013435194.1">
    <property type="nucleotide sequence ID" value="XM_013579740.1"/>
</dbReference>